<name>A0A3L9DVU7_9STRE</name>
<evidence type="ECO:0000313" key="7">
    <source>
        <dbReference type="Proteomes" id="UP000279194"/>
    </source>
</evidence>
<dbReference type="GO" id="GO:0006508">
    <property type="term" value="P:proteolysis"/>
    <property type="evidence" value="ECO:0007669"/>
    <property type="project" value="UniProtKB-KW"/>
</dbReference>
<reference evidence="6 7" key="1">
    <citation type="submission" date="2018-10" db="EMBL/GenBank/DDBJ databases">
        <title>Streptococcus hillyeri sp. nov., isolated from equine tracheal sample.</title>
        <authorList>
            <person name="Macfadyen A.C."/>
            <person name="Waller A."/>
            <person name="Paterson G.K."/>
        </authorList>
    </citation>
    <scope>NUCLEOTIDE SEQUENCE [LARGE SCALE GENOMIC DNA]</scope>
    <source>
        <strain evidence="6 7">28462</strain>
    </source>
</reference>
<dbReference type="GO" id="GO:0016020">
    <property type="term" value="C:membrane"/>
    <property type="evidence" value="ECO:0007669"/>
    <property type="project" value="InterPro"/>
</dbReference>
<dbReference type="Gene3D" id="2.20.230.10">
    <property type="entry name" value="Resuscitation-promoting factor rpfb"/>
    <property type="match status" value="2"/>
</dbReference>
<protein>
    <submittedName>
        <fullName evidence="6">LPXTG cell wall anchor domain-containing protein</fullName>
    </submittedName>
</protein>
<evidence type="ECO:0000256" key="2">
    <source>
        <dbReference type="ARBA" id="ARBA00022729"/>
    </source>
</evidence>
<dbReference type="NCBIfam" id="TIGR01167">
    <property type="entry name" value="LPXTG_anchor"/>
    <property type="match status" value="1"/>
</dbReference>
<dbReference type="Pfam" id="PF07501">
    <property type="entry name" value="G5"/>
    <property type="match status" value="1"/>
</dbReference>
<dbReference type="InterPro" id="IPR011505">
    <property type="entry name" value="Peptidase_M26_C_dom"/>
</dbReference>
<keyword evidence="4" id="KW-0812">Transmembrane</keyword>
<keyword evidence="7" id="KW-1185">Reference proteome</keyword>
<dbReference type="Gene3D" id="2.160.20.110">
    <property type="match status" value="1"/>
</dbReference>
<accession>A0A3L9DVU7</accession>
<dbReference type="PROSITE" id="PS51109">
    <property type="entry name" value="G5"/>
    <property type="match status" value="1"/>
</dbReference>
<gene>
    <name evidence="6" type="ORF">EAF07_01345</name>
</gene>
<dbReference type="SMART" id="SM01208">
    <property type="entry name" value="G5"/>
    <property type="match status" value="2"/>
</dbReference>
<feature type="transmembrane region" description="Helical" evidence="4">
    <location>
        <begin position="87"/>
        <end position="106"/>
    </location>
</feature>
<keyword evidence="2" id="KW-0732">Signal</keyword>
<keyword evidence="3" id="KW-0378">Hydrolase</keyword>
<keyword evidence="4" id="KW-1133">Transmembrane helix</keyword>
<sequence>MGAQSVHAQMNTKSITYKYVTESELTLEERSRIKTHLSSDEVNHNDEYIMVFKPNELPKTGDATSLLAPALGIGLGLILIRLRKKRIASIVILTAMGPMFVSSVSATNSLGSERHIVQIGDKLPDMRTSIPNYTFVGYIENDIEDDLFETNASDDSFVDGSVAPDASLPTVETPKAEVSEITEIPSDYPTVELPEAELPEITEVPTEYPTVELPEAEITEVPSDYPTVELPQAEVPEITEVPIDYPTVELPEAELQEITEDTEISEIPSDYPTVDLPEAKITETTHPIESKRVEDSTVFVGDDATLPGTPSVTFHIEIDGEATDVTRPGTPETTIVGTRPVTVIRKETKVLPFETEETINPEAYTDEVVETPGVNGERVEVITTNEKTGEVTTTVESETPAKPHTIVRGSKEIKSRIAEINVTSIPFTETIVEDSALPVGQSVIDTPGVDGELETTVVYETIKGVKTDTVISTESKRLKEPVTQVKRVGKKVAKDEPTVTFKTLSEDDLNKDISVTHTINDPDKALTATTFTIYNKQTGQAVKTVTITDQAVNVTDGLDYDTPYEIETSYTYDIGAGSVTKTLPDRVPFELEIKKIEMRNIVSTKLFEMVDNTPAERSSLTSQPTDMSKFYIQIDTTDKRDAYIPVHAIEEAVVDGEAAYKVTVKMDELVQDRQGYKEDYTFYVRKSKVSANNTYYNFGDLVTAIKANPLGHFTLGSDLFAPEAKDAYVKEFSGILTGGNFAIYNLTAPLIAKASGKISDLDLKNVKINSDQSFVGALAGELTTGARLENVAVTGNITGKTMVGGIVGKATESHMENVLFKGTVISTNTDQNNANFVGGLVGRIEHGGINRGYVDATIESSSWNNNQRVGAVAGSLYTTKGTGIENVFATGSVINHNAGVPKGASGIVASIWQNGFLRNAVTDVKVTNGVHVNSDVNHGWANVNRQTVLVTPNASATDKDLWSKVDEKAMEKVAGFGINVAINPDGNLKLYDTSYTVDYTDLPNYSATKAIAYKNVEKLLPFFNKETIVKYGNRLTGDLATKTIRSVTPMKTGKVVTHVDDNTDIDSILIHFEDDTVLTQNVTFKETFKNSGVLEYDLAGSLYTPEMLVGNYDSIIARVSPAIQQIDYHSQATAEMLGKTATEKQIQDHAKSEKLNIEDGRTHWYRTRMDELYLKPTIDHIKANLTDYLRNLLTADASVNTLGKAVEDAMVHKITSNKEKLIFGLAYMQRWYDIDFAKMNVRDLMTYHQDFNGSPISAIDFLIALGSNYENVKLSNNLATYRNNIKTGDENTILDFYTDFREKFTDYADDQEWFKNTSEIIVSENPSLLRPDFDVSIWQRLTASDYERKHILPLLTADRGVYAITSTHGIMFGGIDTYKKRAELTEEEFVKFEETVKKIGEWHRAYFDFWYRVANADVKDRLLRIEPLHTWDAKGNSPWTGDTITEYVNDFVGPIGVRWAMNGSAAYATGYATYFVAYQALNQAGHTTYTHEATHNLDGQVYLGKYGRRTPSGAEMYARGLLETAGSSSHGIIGLNMTYDWTADRNNAVKSQTMVHNASPDRFQNEQDTNDYLRRAFDVIYSLDILEAEYALKNNKVGVLFNKMDSSHPGWLAQMTRAEITDPSRIKTLGDFVDNELISYRYGRGSADGYGLRENGYWFVSLSAPIFGTGTGPKGIASDLPYRRMAWETWGNAGYTDGFLNYASNKLKVKDGPNVTDSMIAKEISNGQTDDLKQLKKQWLTERQNKLNKLKSITFTMNNKVYTLNGVEDIRKLIDDTLASDLANNKRDIEKVKNHIFAAYLRDTNEFRTDIYN</sequence>
<dbReference type="InterPro" id="IPR008006">
    <property type="entry name" value="Peptidase_M26_N_dom"/>
</dbReference>
<evidence type="ECO:0000256" key="3">
    <source>
        <dbReference type="ARBA" id="ARBA00022801"/>
    </source>
</evidence>
<evidence type="ECO:0000256" key="4">
    <source>
        <dbReference type="SAM" id="Phobius"/>
    </source>
</evidence>
<dbReference type="Proteomes" id="UP000279194">
    <property type="component" value="Unassembled WGS sequence"/>
</dbReference>
<dbReference type="GO" id="GO:0008270">
    <property type="term" value="F:zinc ion binding"/>
    <property type="evidence" value="ECO:0007669"/>
    <property type="project" value="InterPro"/>
</dbReference>
<dbReference type="GO" id="GO:0005576">
    <property type="term" value="C:extracellular region"/>
    <property type="evidence" value="ECO:0007669"/>
    <property type="project" value="InterPro"/>
</dbReference>
<proteinExistence type="predicted"/>
<feature type="transmembrane region" description="Helical" evidence="4">
    <location>
        <begin position="63"/>
        <end position="80"/>
    </location>
</feature>
<evidence type="ECO:0000313" key="6">
    <source>
        <dbReference type="EMBL" id="RLY05371.1"/>
    </source>
</evidence>
<keyword evidence="4" id="KW-0472">Membrane</keyword>
<keyword evidence="1" id="KW-0645">Protease</keyword>
<dbReference type="Pfam" id="PF07580">
    <property type="entry name" value="Peptidase_M26_C"/>
    <property type="match status" value="1"/>
</dbReference>
<dbReference type="InterPro" id="IPR011098">
    <property type="entry name" value="G5_dom"/>
</dbReference>
<evidence type="ECO:0000256" key="1">
    <source>
        <dbReference type="ARBA" id="ARBA00022670"/>
    </source>
</evidence>
<feature type="domain" description="G5" evidence="5">
    <location>
        <begin position="410"/>
        <end position="492"/>
    </location>
</feature>
<dbReference type="GO" id="GO:0004222">
    <property type="term" value="F:metalloendopeptidase activity"/>
    <property type="evidence" value="ECO:0007669"/>
    <property type="project" value="InterPro"/>
</dbReference>
<organism evidence="6 7">
    <name type="scientific">Streptococcus hillyeri</name>
    <dbReference type="NCBI Taxonomy" id="2282420"/>
    <lineage>
        <taxon>Bacteria</taxon>
        <taxon>Bacillati</taxon>
        <taxon>Bacillota</taxon>
        <taxon>Bacilli</taxon>
        <taxon>Lactobacillales</taxon>
        <taxon>Streptococcaceae</taxon>
        <taxon>Streptococcus</taxon>
    </lineage>
</organism>
<comment type="caution">
    <text evidence="6">The sequence shown here is derived from an EMBL/GenBank/DDBJ whole genome shotgun (WGS) entry which is preliminary data.</text>
</comment>
<dbReference type="Pfam" id="PF05342">
    <property type="entry name" value="Peptidase_M26_N"/>
    <property type="match status" value="1"/>
</dbReference>
<dbReference type="EMBL" id="RCVM01000001">
    <property type="protein sequence ID" value="RLY05371.1"/>
    <property type="molecule type" value="Genomic_DNA"/>
</dbReference>
<evidence type="ECO:0000259" key="5">
    <source>
        <dbReference type="PROSITE" id="PS51109"/>
    </source>
</evidence>